<dbReference type="AlphaFoldDB" id="A0A4Z0L9R4"/>
<proteinExistence type="predicted"/>
<dbReference type="EMBL" id="SRLH01000005">
    <property type="protein sequence ID" value="TGD57753.1"/>
    <property type="molecule type" value="Genomic_DNA"/>
</dbReference>
<gene>
    <name evidence="2" type="ORF">E4635_11290</name>
</gene>
<feature type="transmembrane region" description="Helical" evidence="1">
    <location>
        <begin position="186"/>
        <end position="208"/>
    </location>
</feature>
<feature type="transmembrane region" description="Helical" evidence="1">
    <location>
        <begin position="59"/>
        <end position="79"/>
    </location>
</feature>
<organism evidence="2 3">
    <name type="scientific">Flavobacterium humi</name>
    <dbReference type="NCBI Taxonomy" id="2562683"/>
    <lineage>
        <taxon>Bacteria</taxon>
        <taxon>Pseudomonadati</taxon>
        <taxon>Bacteroidota</taxon>
        <taxon>Flavobacteriia</taxon>
        <taxon>Flavobacteriales</taxon>
        <taxon>Flavobacteriaceae</taxon>
        <taxon>Flavobacterium</taxon>
    </lineage>
</organism>
<keyword evidence="3" id="KW-1185">Reference proteome</keyword>
<feature type="transmembrane region" description="Helical" evidence="1">
    <location>
        <begin position="6"/>
        <end position="27"/>
    </location>
</feature>
<feature type="transmembrane region" description="Helical" evidence="1">
    <location>
        <begin position="34"/>
        <end position="53"/>
    </location>
</feature>
<feature type="transmembrane region" description="Helical" evidence="1">
    <location>
        <begin position="122"/>
        <end position="141"/>
    </location>
</feature>
<dbReference type="Proteomes" id="UP000297407">
    <property type="component" value="Unassembled WGS sequence"/>
</dbReference>
<evidence type="ECO:0000313" key="2">
    <source>
        <dbReference type="EMBL" id="TGD57753.1"/>
    </source>
</evidence>
<protein>
    <recommendedName>
        <fullName evidence="4">Histidine kinase</fullName>
    </recommendedName>
</protein>
<feature type="transmembrane region" description="Helical" evidence="1">
    <location>
        <begin position="91"/>
        <end position="110"/>
    </location>
</feature>
<evidence type="ECO:0008006" key="4">
    <source>
        <dbReference type="Google" id="ProtNLM"/>
    </source>
</evidence>
<keyword evidence="1" id="KW-0472">Membrane</keyword>
<name>A0A4Z0L9R4_9FLAO</name>
<dbReference type="OrthoDB" id="1453530at2"/>
<sequence length="215" mass="25796">MLENLRFYIVFLALLSGICGLIFWHKLPNSKAKLFLLSIWFSVFTEIVGKYFTLWTGLLNYYVFNFYILVMFFIYIVLIKSLLKKIVHRNIASFLMLIYIVFYILNYFFFQNEFGQIFTNSYAVGVISIVILSFLYLFELFSSNLVLDYSKSIFFWFILGILIFYVPYLPFMLSLDWFLIDYNSSVYDLIIFFLNLLMNFCFSIGFICSEKKYNY</sequence>
<comment type="caution">
    <text evidence="2">The sequence shown here is derived from an EMBL/GenBank/DDBJ whole genome shotgun (WGS) entry which is preliminary data.</text>
</comment>
<evidence type="ECO:0000256" key="1">
    <source>
        <dbReference type="SAM" id="Phobius"/>
    </source>
</evidence>
<reference evidence="2 3" key="1">
    <citation type="submission" date="2019-04" db="EMBL/GenBank/DDBJ databases">
        <title>Flavobacterium sp. strain DS2-A Genome sequencing and assembly.</title>
        <authorList>
            <person name="Kim I."/>
        </authorList>
    </citation>
    <scope>NUCLEOTIDE SEQUENCE [LARGE SCALE GENOMIC DNA]</scope>
    <source>
        <strain evidence="2 3">DS2-A</strain>
    </source>
</reference>
<keyword evidence="1" id="KW-1133">Transmembrane helix</keyword>
<keyword evidence="1" id="KW-0812">Transmembrane</keyword>
<accession>A0A4Z0L9R4</accession>
<evidence type="ECO:0000313" key="3">
    <source>
        <dbReference type="Proteomes" id="UP000297407"/>
    </source>
</evidence>
<feature type="transmembrane region" description="Helical" evidence="1">
    <location>
        <begin position="153"/>
        <end position="180"/>
    </location>
</feature>